<sequence>MTRTGSRLTLLALLPLAAVLGACAPVPVDQAERSCLRDVQASSQPPRTEVGIGMASDFDGGVRPYGSVSFEISSDRLMGRDPSDVFAQCVMRRSGQPPTVSLYDQPRWQG</sequence>
<reference evidence="2 3" key="1">
    <citation type="journal article" date="2013" name="Antonie Van Leeuwenhoek">
        <title>Paracoccus zhejiangensis sp. nov., isolated from activated sludge in wastewater-treatment system.</title>
        <authorList>
            <person name="Wu Z.G."/>
            <person name="Zhang D.F."/>
            <person name="Liu Y.L."/>
            <person name="Wang F."/>
            <person name="Jiang X."/>
            <person name="Li C."/>
            <person name="Li S.P."/>
            <person name="Hong Q."/>
            <person name="Li W.J."/>
        </authorList>
    </citation>
    <scope>NUCLEOTIDE SEQUENCE [LARGE SCALE GENOMIC DNA]</scope>
    <source>
        <strain evidence="2 3">J6</strain>
    </source>
</reference>
<keyword evidence="3" id="KW-1185">Reference proteome</keyword>
<accession>A0A2H5F3R8</accession>
<evidence type="ECO:0008006" key="4">
    <source>
        <dbReference type="Google" id="ProtNLM"/>
    </source>
</evidence>
<dbReference type="OrthoDB" id="7691501at2"/>
<proteinExistence type="predicted"/>
<dbReference type="EMBL" id="CP025430">
    <property type="protein sequence ID" value="AUH66185.1"/>
    <property type="molecule type" value="Genomic_DNA"/>
</dbReference>
<dbReference type="KEGG" id="pzh:CX676_05495"/>
<protein>
    <recommendedName>
        <fullName evidence="4">Lipoprotein</fullName>
    </recommendedName>
</protein>
<keyword evidence="1" id="KW-0732">Signal</keyword>
<dbReference type="AlphaFoldDB" id="A0A2H5F3R8"/>
<name>A0A2H5F3R8_9RHOB</name>
<gene>
    <name evidence="2" type="ORF">CX676_05495</name>
</gene>
<dbReference type="Proteomes" id="UP000234530">
    <property type="component" value="Chromosome"/>
</dbReference>
<feature type="chain" id="PRO_5014124645" description="Lipoprotein" evidence="1">
    <location>
        <begin position="25"/>
        <end position="110"/>
    </location>
</feature>
<feature type="signal peptide" evidence="1">
    <location>
        <begin position="1"/>
        <end position="24"/>
    </location>
</feature>
<evidence type="ECO:0000313" key="2">
    <source>
        <dbReference type="EMBL" id="AUH66185.1"/>
    </source>
</evidence>
<dbReference type="PROSITE" id="PS51257">
    <property type="entry name" value="PROKAR_LIPOPROTEIN"/>
    <property type="match status" value="1"/>
</dbReference>
<organism evidence="2 3">
    <name type="scientific">Paracoccus zhejiangensis</name>
    <dbReference type="NCBI Taxonomy" id="1077935"/>
    <lineage>
        <taxon>Bacteria</taxon>
        <taxon>Pseudomonadati</taxon>
        <taxon>Pseudomonadota</taxon>
        <taxon>Alphaproteobacteria</taxon>
        <taxon>Rhodobacterales</taxon>
        <taxon>Paracoccaceae</taxon>
        <taxon>Paracoccus</taxon>
    </lineage>
</organism>
<evidence type="ECO:0000313" key="3">
    <source>
        <dbReference type="Proteomes" id="UP000234530"/>
    </source>
</evidence>
<evidence type="ECO:0000256" key="1">
    <source>
        <dbReference type="SAM" id="SignalP"/>
    </source>
</evidence>